<evidence type="ECO:0000313" key="4">
    <source>
        <dbReference type="EMBL" id="TWT17935.1"/>
    </source>
</evidence>
<dbReference type="Proteomes" id="UP000315949">
    <property type="component" value="Unassembled WGS sequence"/>
</dbReference>
<dbReference type="Pfam" id="PF00156">
    <property type="entry name" value="Pribosyltran"/>
    <property type="match status" value="1"/>
</dbReference>
<dbReference type="OrthoDB" id="9793412at2"/>
<dbReference type="Gene3D" id="3.40.50.2020">
    <property type="match status" value="1"/>
</dbReference>
<dbReference type="InterPro" id="IPR051910">
    <property type="entry name" value="ComF/GntX_DNA_util-trans"/>
</dbReference>
<dbReference type="CDD" id="cd06223">
    <property type="entry name" value="PRTases_typeI"/>
    <property type="match status" value="1"/>
</dbReference>
<dbReference type="InterPro" id="IPR000836">
    <property type="entry name" value="PRTase_dom"/>
</dbReference>
<feature type="domain" description="Phosphoribosyltransferase" evidence="2">
    <location>
        <begin position="148"/>
        <end position="238"/>
    </location>
</feature>
<comment type="similarity">
    <text evidence="1">Belongs to the ComF/GntX family.</text>
</comment>
<dbReference type="Pfam" id="PF18912">
    <property type="entry name" value="DZR_2"/>
    <property type="match status" value="1"/>
</dbReference>
<dbReference type="SUPFAM" id="SSF53271">
    <property type="entry name" value="PRTase-like"/>
    <property type="match status" value="1"/>
</dbReference>
<dbReference type="PANTHER" id="PTHR47505">
    <property type="entry name" value="DNA UTILIZATION PROTEIN YHGH"/>
    <property type="match status" value="1"/>
</dbReference>
<dbReference type="RefSeq" id="WP_146313055.1">
    <property type="nucleotide sequence ID" value="NZ_VOHE01000006.1"/>
</dbReference>
<dbReference type="EMBL" id="VOHE01000006">
    <property type="protein sequence ID" value="TWT17935.1"/>
    <property type="molecule type" value="Genomic_DNA"/>
</dbReference>
<feature type="domain" description="Double zinc ribbon" evidence="3">
    <location>
        <begin position="27"/>
        <end position="75"/>
    </location>
</feature>
<dbReference type="InterPro" id="IPR029057">
    <property type="entry name" value="PRTase-like"/>
</dbReference>
<gene>
    <name evidence="4" type="ORF">FQY79_11485</name>
</gene>
<evidence type="ECO:0000259" key="3">
    <source>
        <dbReference type="Pfam" id="PF18912"/>
    </source>
</evidence>
<evidence type="ECO:0000256" key="1">
    <source>
        <dbReference type="ARBA" id="ARBA00008007"/>
    </source>
</evidence>
<name>A0A5C5TXG0_9GAMM</name>
<keyword evidence="5" id="KW-1185">Reference proteome</keyword>
<reference evidence="4 5" key="1">
    <citation type="submission" date="2019-07" db="EMBL/GenBank/DDBJ databases">
        <title>Luteimonas sp. YD-1 nov., isolated from acidic soil.</title>
        <authorList>
            <person name="Zhou J."/>
        </authorList>
    </citation>
    <scope>NUCLEOTIDE SEQUENCE [LARGE SCALE GENOMIC DNA]</scope>
    <source>
        <strain evidence="4 5">YD-1</strain>
    </source>
</reference>
<evidence type="ECO:0000259" key="2">
    <source>
        <dbReference type="Pfam" id="PF00156"/>
    </source>
</evidence>
<evidence type="ECO:0000313" key="5">
    <source>
        <dbReference type="Proteomes" id="UP000315949"/>
    </source>
</evidence>
<comment type="caution">
    <text evidence="4">The sequence shown here is derived from an EMBL/GenBank/DDBJ whole genome shotgun (WGS) entry which is preliminary data.</text>
</comment>
<dbReference type="PANTHER" id="PTHR47505:SF1">
    <property type="entry name" value="DNA UTILIZATION PROTEIN YHGH"/>
    <property type="match status" value="1"/>
</dbReference>
<dbReference type="AlphaFoldDB" id="A0A5C5TXG0"/>
<dbReference type="InterPro" id="IPR044005">
    <property type="entry name" value="DZR_2"/>
</dbReference>
<accession>A0A5C5TXG0</accession>
<sequence>MPGPVNLNHLARVDGWWHRLGVALCRSRCLACGEAAASGVDLCAPCRDGLPWNTPACPRCALPLAAPAPRCADCRARPPLLHGAYAALRYAAPVDRLLPRFKFHRDLAAGRLLAEAMAGRCAALPRPDALLPVPLHRGRLRQRGYDQALELARPLARALDLPLLTGGLRRVRATRPQSQLDAAGRARNLRDAFAVDASRPLPAHVVLVDDVMTTGATLHAAARALRRAGVGRVEAWVCARVA</sequence>
<organism evidence="4 5">
    <name type="scientific">Luteimonas wenzhouensis</name>
    <dbReference type="NCBI Taxonomy" id="2599615"/>
    <lineage>
        <taxon>Bacteria</taxon>
        <taxon>Pseudomonadati</taxon>
        <taxon>Pseudomonadota</taxon>
        <taxon>Gammaproteobacteria</taxon>
        <taxon>Lysobacterales</taxon>
        <taxon>Lysobacteraceae</taxon>
        <taxon>Luteimonas</taxon>
    </lineage>
</organism>
<proteinExistence type="inferred from homology"/>
<protein>
    <submittedName>
        <fullName evidence="4">ComF family protein</fullName>
    </submittedName>
</protein>